<dbReference type="Proteomes" id="UP000199183">
    <property type="component" value="Unassembled WGS sequence"/>
</dbReference>
<evidence type="ECO:0000256" key="9">
    <source>
        <dbReference type="ARBA" id="ARBA00048090"/>
    </source>
</evidence>
<dbReference type="InterPro" id="IPR027417">
    <property type="entry name" value="P-loop_NTPase"/>
</dbReference>
<comment type="similarity">
    <text evidence="2 10">Belongs to the gluconokinase GntK/GntV family.</text>
</comment>
<gene>
    <name evidence="11" type="ORF">SAMN04489806_0096</name>
</gene>
<dbReference type="GO" id="GO:0019521">
    <property type="term" value="P:D-gluconate metabolic process"/>
    <property type="evidence" value="ECO:0007669"/>
    <property type="project" value="UniProtKB-KW"/>
</dbReference>
<accession>A0A1H4IPX6</accession>
<reference evidence="11 12" key="1">
    <citation type="submission" date="2016-10" db="EMBL/GenBank/DDBJ databases">
        <authorList>
            <person name="de Groot N.N."/>
        </authorList>
    </citation>
    <scope>NUCLEOTIDE SEQUENCE [LARGE SCALE GENOMIC DNA]</scope>
    <source>
        <strain evidence="11 12">DSM 21799</strain>
    </source>
</reference>
<evidence type="ECO:0000256" key="10">
    <source>
        <dbReference type="RuleBase" id="RU363066"/>
    </source>
</evidence>
<dbReference type="Gene3D" id="3.40.50.300">
    <property type="entry name" value="P-loop containing nucleotide triphosphate hydrolases"/>
    <property type="match status" value="1"/>
</dbReference>
<evidence type="ECO:0000256" key="6">
    <source>
        <dbReference type="ARBA" id="ARBA00022777"/>
    </source>
</evidence>
<dbReference type="EC" id="2.7.1.12" evidence="3 10"/>
<comment type="catalytic activity">
    <reaction evidence="9 10">
        <text>D-gluconate + ATP = 6-phospho-D-gluconate + ADP + H(+)</text>
        <dbReference type="Rhea" id="RHEA:19433"/>
        <dbReference type="ChEBI" id="CHEBI:15378"/>
        <dbReference type="ChEBI" id="CHEBI:18391"/>
        <dbReference type="ChEBI" id="CHEBI:30616"/>
        <dbReference type="ChEBI" id="CHEBI:58759"/>
        <dbReference type="ChEBI" id="CHEBI:456216"/>
        <dbReference type="EC" id="2.7.1.12"/>
    </reaction>
</comment>
<evidence type="ECO:0000256" key="5">
    <source>
        <dbReference type="ARBA" id="ARBA00022741"/>
    </source>
</evidence>
<dbReference type="NCBIfam" id="TIGR01313">
    <property type="entry name" value="therm_gnt_kin"/>
    <property type="match status" value="1"/>
</dbReference>
<evidence type="ECO:0000256" key="3">
    <source>
        <dbReference type="ARBA" id="ARBA00012054"/>
    </source>
</evidence>
<dbReference type="GO" id="GO:0005524">
    <property type="term" value="F:ATP binding"/>
    <property type="evidence" value="ECO:0007669"/>
    <property type="project" value="UniProtKB-KW"/>
</dbReference>
<keyword evidence="4 10" id="KW-0808">Transferase</keyword>
<keyword evidence="7 10" id="KW-0067">ATP-binding</keyword>
<dbReference type="InterPro" id="IPR006001">
    <property type="entry name" value="Therm_gnt_kin"/>
</dbReference>
<evidence type="ECO:0000256" key="8">
    <source>
        <dbReference type="ARBA" id="ARBA00023064"/>
    </source>
</evidence>
<dbReference type="OrthoDB" id="9795716at2"/>
<evidence type="ECO:0000313" key="12">
    <source>
        <dbReference type="Proteomes" id="UP000199183"/>
    </source>
</evidence>
<protein>
    <recommendedName>
        <fullName evidence="3 10">Gluconokinase</fullName>
        <ecNumber evidence="3 10">2.7.1.12</ecNumber>
    </recommendedName>
</protein>
<proteinExistence type="inferred from homology"/>
<evidence type="ECO:0000313" key="11">
    <source>
        <dbReference type="EMBL" id="SEB35716.1"/>
    </source>
</evidence>
<sequence length="177" mass="18667">MDGNAAPQVVIMGVSGSGKSTIGALIARDFGVPFIDGDSLHSAENVAKMAAGTPLTDDDRWPWLAEVGRVLHAAGENGTGLVVACSALRRSYRDAILESAPHAVFVHLNGTREVLASRMMGRSDHFMPATLLDSQLATLEPLESDEPGAVVDVDQPVPDVIAEARSVLPDLRERASS</sequence>
<evidence type="ECO:0000256" key="1">
    <source>
        <dbReference type="ARBA" id="ARBA00004761"/>
    </source>
</evidence>
<dbReference type="InterPro" id="IPR031322">
    <property type="entry name" value="Shikimate/glucono_kinase"/>
</dbReference>
<comment type="pathway">
    <text evidence="1">Carbohydrate acid metabolism.</text>
</comment>
<dbReference type="AlphaFoldDB" id="A0A1H4IPX6"/>
<dbReference type="CDD" id="cd02021">
    <property type="entry name" value="GntK"/>
    <property type="match status" value="1"/>
</dbReference>
<keyword evidence="8" id="KW-0311">Gluconate utilization</keyword>
<dbReference type="RefSeq" id="WP_091178783.1">
    <property type="nucleotide sequence ID" value="NZ_FNRY01000001.1"/>
</dbReference>
<evidence type="ECO:0000256" key="7">
    <source>
        <dbReference type="ARBA" id="ARBA00022840"/>
    </source>
</evidence>
<dbReference type="GO" id="GO:0005737">
    <property type="term" value="C:cytoplasm"/>
    <property type="evidence" value="ECO:0007669"/>
    <property type="project" value="TreeGrafter"/>
</dbReference>
<dbReference type="PANTHER" id="PTHR43442">
    <property type="entry name" value="GLUCONOKINASE-RELATED"/>
    <property type="match status" value="1"/>
</dbReference>
<dbReference type="STRING" id="640635.SAMN04489806_0096"/>
<name>A0A1H4IPX6_9MICO</name>
<dbReference type="Pfam" id="PF01202">
    <property type="entry name" value="SKI"/>
    <property type="match status" value="1"/>
</dbReference>
<dbReference type="SUPFAM" id="SSF52540">
    <property type="entry name" value="P-loop containing nucleoside triphosphate hydrolases"/>
    <property type="match status" value="1"/>
</dbReference>
<dbReference type="GO" id="GO:0046316">
    <property type="term" value="F:gluconokinase activity"/>
    <property type="evidence" value="ECO:0007669"/>
    <property type="project" value="UniProtKB-EC"/>
</dbReference>
<organism evidence="11 12">
    <name type="scientific">Paramicrobacterium humi</name>
    <dbReference type="NCBI Taxonomy" id="640635"/>
    <lineage>
        <taxon>Bacteria</taxon>
        <taxon>Bacillati</taxon>
        <taxon>Actinomycetota</taxon>
        <taxon>Actinomycetes</taxon>
        <taxon>Micrococcales</taxon>
        <taxon>Microbacteriaceae</taxon>
        <taxon>Paramicrobacterium</taxon>
    </lineage>
</organism>
<keyword evidence="6 10" id="KW-0418">Kinase</keyword>
<dbReference type="EMBL" id="FNRY01000001">
    <property type="protein sequence ID" value="SEB35716.1"/>
    <property type="molecule type" value="Genomic_DNA"/>
</dbReference>
<dbReference type="PANTHER" id="PTHR43442:SF3">
    <property type="entry name" value="GLUCONOKINASE-RELATED"/>
    <property type="match status" value="1"/>
</dbReference>
<keyword evidence="12" id="KW-1185">Reference proteome</keyword>
<dbReference type="FunFam" id="3.40.50.300:FF:000522">
    <property type="entry name" value="Gluconokinase"/>
    <property type="match status" value="1"/>
</dbReference>
<keyword evidence="5 10" id="KW-0547">Nucleotide-binding</keyword>
<evidence type="ECO:0000256" key="2">
    <source>
        <dbReference type="ARBA" id="ARBA00008420"/>
    </source>
</evidence>
<evidence type="ECO:0000256" key="4">
    <source>
        <dbReference type="ARBA" id="ARBA00022679"/>
    </source>
</evidence>